<dbReference type="PROSITE" id="PS50110">
    <property type="entry name" value="RESPONSE_REGULATORY"/>
    <property type="match status" value="1"/>
</dbReference>
<dbReference type="InterPro" id="IPR002078">
    <property type="entry name" value="Sigma_54_int"/>
</dbReference>
<dbReference type="GO" id="GO:0006355">
    <property type="term" value="P:regulation of DNA-templated transcription"/>
    <property type="evidence" value="ECO:0007669"/>
    <property type="project" value="InterPro"/>
</dbReference>
<dbReference type="PANTHER" id="PTHR32071:SF57">
    <property type="entry name" value="C4-DICARBOXYLATE TRANSPORT TRANSCRIPTIONAL REGULATORY PROTEIN DCTD"/>
    <property type="match status" value="1"/>
</dbReference>
<evidence type="ECO:0000259" key="8">
    <source>
        <dbReference type="PROSITE" id="PS50045"/>
    </source>
</evidence>
<reference evidence="11" key="1">
    <citation type="journal article" date="2009" name="Environ. Microbiol.">
        <title>Contribution of mobile genetic elements to Desulfovibrio vulgaris genome plasticity.</title>
        <authorList>
            <person name="Walker C.B."/>
            <person name="Stolyar S."/>
            <person name="Chivian D."/>
            <person name="Pinel N."/>
            <person name="Gabster J.A."/>
            <person name="Dehal P.S."/>
            <person name="He Z."/>
            <person name="Yang Z.K."/>
            <person name="Yen H.C."/>
            <person name="Zhou J."/>
            <person name="Wall J.D."/>
            <person name="Hazen T.C."/>
            <person name="Arkin A.P."/>
            <person name="Stahl D.A."/>
        </authorList>
    </citation>
    <scope>NUCLEOTIDE SEQUENCE [LARGE SCALE GENOMIC DNA]</scope>
    <source>
        <strain evidence="11">DP4</strain>
    </source>
</reference>
<evidence type="ECO:0000259" key="9">
    <source>
        <dbReference type="PROSITE" id="PS50110"/>
    </source>
</evidence>
<dbReference type="InterPro" id="IPR009057">
    <property type="entry name" value="Homeodomain-like_sf"/>
</dbReference>
<dbReference type="AlphaFoldDB" id="A0A0H3A973"/>
<dbReference type="SUPFAM" id="SSF46689">
    <property type="entry name" value="Homeodomain-like"/>
    <property type="match status" value="1"/>
</dbReference>
<dbReference type="InterPro" id="IPR027417">
    <property type="entry name" value="P-loop_NTPase"/>
</dbReference>
<dbReference type="Proteomes" id="UP000009173">
    <property type="component" value="Chromosome"/>
</dbReference>
<evidence type="ECO:0000256" key="7">
    <source>
        <dbReference type="PROSITE-ProRule" id="PRU00169"/>
    </source>
</evidence>
<dbReference type="PROSITE" id="PS00675">
    <property type="entry name" value="SIGMA54_INTERACT_1"/>
    <property type="match status" value="1"/>
</dbReference>
<dbReference type="KEGG" id="dvl:Dvul_1657"/>
<accession>A0A0H3A973</accession>
<evidence type="ECO:0000256" key="5">
    <source>
        <dbReference type="ARBA" id="ARBA00023015"/>
    </source>
</evidence>
<dbReference type="Pfam" id="PF00158">
    <property type="entry name" value="Sigma54_activat"/>
    <property type="match status" value="1"/>
</dbReference>
<name>A0A0H3A973_NITV4</name>
<evidence type="ECO:0000256" key="3">
    <source>
        <dbReference type="ARBA" id="ARBA00022840"/>
    </source>
</evidence>
<evidence type="ECO:0000313" key="10">
    <source>
        <dbReference type="EMBL" id="ABM28674.1"/>
    </source>
</evidence>
<dbReference type="GO" id="GO:0005524">
    <property type="term" value="F:ATP binding"/>
    <property type="evidence" value="ECO:0007669"/>
    <property type="project" value="UniProtKB-KW"/>
</dbReference>
<dbReference type="GO" id="GO:0043565">
    <property type="term" value="F:sequence-specific DNA binding"/>
    <property type="evidence" value="ECO:0007669"/>
    <property type="project" value="InterPro"/>
</dbReference>
<organism evidence="10 11">
    <name type="scientific">Nitratidesulfovibrio vulgaris (strain DP4)</name>
    <name type="common">Desulfovibrio vulgaris</name>
    <dbReference type="NCBI Taxonomy" id="391774"/>
    <lineage>
        <taxon>Bacteria</taxon>
        <taxon>Pseudomonadati</taxon>
        <taxon>Thermodesulfobacteriota</taxon>
        <taxon>Desulfovibrionia</taxon>
        <taxon>Desulfovibrionales</taxon>
        <taxon>Desulfovibrionaceae</taxon>
        <taxon>Nitratidesulfovibrio</taxon>
    </lineage>
</organism>
<feature type="domain" description="Response regulatory" evidence="9">
    <location>
        <begin position="3"/>
        <end position="117"/>
    </location>
</feature>
<dbReference type="Gene3D" id="3.40.50.2300">
    <property type="match status" value="1"/>
</dbReference>
<feature type="modified residue" description="4-aspartylphosphate" evidence="7">
    <location>
        <position position="52"/>
    </location>
</feature>
<dbReference type="InterPro" id="IPR058031">
    <property type="entry name" value="AAA_lid_NorR"/>
</dbReference>
<dbReference type="FunFam" id="3.40.50.2300:FF:000018">
    <property type="entry name" value="DNA-binding transcriptional regulator NtrC"/>
    <property type="match status" value="1"/>
</dbReference>
<evidence type="ECO:0000256" key="2">
    <source>
        <dbReference type="ARBA" id="ARBA00022741"/>
    </source>
</evidence>
<dbReference type="InterPro" id="IPR003593">
    <property type="entry name" value="AAA+_ATPase"/>
</dbReference>
<evidence type="ECO:0000256" key="1">
    <source>
        <dbReference type="ARBA" id="ARBA00022553"/>
    </source>
</evidence>
<dbReference type="EMBL" id="CP000527">
    <property type="protein sequence ID" value="ABM28674.1"/>
    <property type="molecule type" value="Genomic_DNA"/>
</dbReference>
<keyword evidence="5" id="KW-0805">Transcription regulation</keyword>
<dbReference type="CDD" id="cd00009">
    <property type="entry name" value="AAA"/>
    <property type="match status" value="1"/>
</dbReference>
<gene>
    <name evidence="10" type="ordered locus">Dvul_1657</name>
</gene>
<evidence type="ECO:0000256" key="6">
    <source>
        <dbReference type="ARBA" id="ARBA00023163"/>
    </source>
</evidence>
<dbReference type="PANTHER" id="PTHR32071">
    <property type="entry name" value="TRANSCRIPTIONAL REGULATORY PROTEIN"/>
    <property type="match status" value="1"/>
</dbReference>
<protein>
    <submittedName>
        <fullName evidence="10">Two component, sigma54 specific, transcriptional regulator, Fis family</fullName>
    </submittedName>
</protein>
<dbReference type="HOGENOM" id="CLU_000445_0_6_7"/>
<dbReference type="Pfam" id="PF02954">
    <property type="entry name" value="HTH_8"/>
    <property type="match status" value="1"/>
</dbReference>
<dbReference type="PRINTS" id="PR01590">
    <property type="entry name" value="HTHFIS"/>
</dbReference>
<keyword evidence="6" id="KW-0804">Transcription</keyword>
<dbReference type="Gene3D" id="3.40.50.300">
    <property type="entry name" value="P-loop containing nucleotide triphosphate hydrolases"/>
    <property type="match status" value="1"/>
</dbReference>
<keyword evidence="3" id="KW-0067">ATP-binding</keyword>
<dbReference type="SMART" id="SM00382">
    <property type="entry name" value="AAA"/>
    <property type="match status" value="1"/>
</dbReference>
<keyword evidence="2" id="KW-0547">Nucleotide-binding</keyword>
<dbReference type="Pfam" id="PF00072">
    <property type="entry name" value="Response_reg"/>
    <property type="match status" value="1"/>
</dbReference>
<dbReference type="SUPFAM" id="SSF52172">
    <property type="entry name" value="CheY-like"/>
    <property type="match status" value="1"/>
</dbReference>
<dbReference type="PROSITE" id="PS00688">
    <property type="entry name" value="SIGMA54_INTERACT_3"/>
    <property type="match status" value="1"/>
</dbReference>
<dbReference type="SMART" id="SM00448">
    <property type="entry name" value="REC"/>
    <property type="match status" value="1"/>
</dbReference>
<dbReference type="FunFam" id="3.40.50.300:FF:000006">
    <property type="entry name" value="DNA-binding transcriptional regulator NtrC"/>
    <property type="match status" value="1"/>
</dbReference>
<dbReference type="InterPro" id="IPR011006">
    <property type="entry name" value="CheY-like_superfamily"/>
</dbReference>
<dbReference type="GO" id="GO:0000160">
    <property type="term" value="P:phosphorelay signal transduction system"/>
    <property type="evidence" value="ECO:0007669"/>
    <property type="project" value="UniProtKB-KW"/>
</dbReference>
<dbReference type="SUPFAM" id="SSF52540">
    <property type="entry name" value="P-loop containing nucleoside triphosphate hydrolases"/>
    <property type="match status" value="1"/>
</dbReference>
<dbReference type="SMR" id="A0A0H3A973"/>
<sequence length="459" mass="51230">MKHLLVIDDEPGHRLMVRAVMEDVGWHVVEAGSGEEGLELLVHEQVHVVLLDMRMPGMDGQETLARILEIQPGLPVVMLTAYGTVGSAVEAMKCGAFDYLTKPADNEELVAVLEKAWEHRRLVVENEELRKRYVENDPTAPLVGASQVMHRMRDFIRQAGPSEATVLIMGESGTGKELIAQALHDASTRARQPLVKVNCAALPGHLLESELFGYVRGAFTGAVKDKPGRFQLARGGTLFLDEIGELPLELQAKLLRVLQERVVEPLGGVRPVSVDVRIIAATNRDLRREVAKGTFREDLYFRLNVLEVVSPPLRKRMEDLPQLVEELLGKLCRKNRKSIRCISADFFEALSRHSWPGNVRELENVLERALILSRTDSLSADALPPQLFGDEPQVADMQQERPVVDDDSRPCSLDEAEKGELLRALDVHGGHREKTADALGISRRTLQYKLKKFGLTRRA</sequence>
<dbReference type="Gene3D" id="1.10.10.60">
    <property type="entry name" value="Homeodomain-like"/>
    <property type="match status" value="1"/>
</dbReference>
<dbReference type="InterPro" id="IPR025944">
    <property type="entry name" value="Sigma_54_int_dom_CS"/>
</dbReference>
<dbReference type="PROSITE" id="PS50045">
    <property type="entry name" value="SIGMA54_INTERACT_4"/>
    <property type="match status" value="1"/>
</dbReference>
<dbReference type="Pfam" id="PF25601">
    <property type="entry name" value="AAA_lid_14"/>
    <property type="match status" value="1"/>
</dbReference>
<keyword evidence="4" id="KW-0902">Two-component regulatory system</keyword>
<dbReference type="InterPro" id="IPR002197">
    <property type="entry name" value="HTH_Fis"/>
</dbReference>
<keyword evidence="1 7" id="KW-0597">Phosphoprotein</keyword>
<evidence type="ECO:0000313" key="11">
    <source>
        <dbReference type="Proteomes" id="UP000009173"/>
    </source>
</evidence>
<dbReference type="InterPro" id="IPR025662">
    <property type="entry name" value="Sigma_54_int_dom_ATP-bd_1"/>
</dbReference>
<proteinExistence type="predicted"/>
<dbReference type="RefSeq" id="WP_010938712.1">
    <property type="nucleotide sequence ID" value="NC_008751.1"/>
</dbReference>
<evidence type="ECO:0000256" key="4">
    <source>
        <dbReference type="ARBA" id="ARBA00023012"/>
    </source>
</evidence>
<dbReference type="InterPro" id="IPR001789">
    <property type="entry name" value="Sig_transdc_resp-reg_receiver"/>
</dbReference>
<feature type="domain" description="Sigma-54 factor interaction" evidence="8">
    <location>
        <begin position="142"/>
        <end position="371"/>
    </location>
</feature>
<dbReference type="Gene3D" id="1.10.8.60">
    <property type="match status" value="1"/>
</dbReference>